<feature type="region of interest" description="Disordered" evidence="1">
    <location>
        <begin position="151"/>
        <end position="199"/>
    </location>
</feature>
<feature type="signal peptide" evidence="2">
    <location>
        <begin position="1"/>
        <end position="20"/>
    </location>
</feature>
<comment type="caution">
    <text evidence="3">The sequence shown here is derived from an EMBL/GenBank/DDBJ whole genome shotgun (WGS) entry which is preliminary data.</text>
</comment>
<reference evidence="3" key="1">
    <citation type="journal article" date="2014" name="Int. J. Syst. Evol. Microbiol.">
        <title>Complete genome sequence of Corynebacterium casei LMG S-19264T (=DSM 44701T), isolated from a smear-ripened cheese.</title>
        <authorList>
            <consortium name="US DOE Joint Genome Institute (JGI-PGF)"/>
            <person name="Walter F."/>
            <person name="Albersmeier A."/>
            <person name="Kalinowski J."/>
            <person name="Ruckert C."/>
        </authorList>
    </citation>
    <scope>NUCLEOTIDE SEQUENCE</scope>
    <source>
        <strain evidence="3">KCTC 12344</strain>
    </source>
</reference>
<gene>
    <name evidence="3" type="ORF">GCM10007388_12850</name>
</gene>
<accession>A0AA87Y343</accession>
<dbReference type="Proteomes" id="UP000619512">
    <property type="component" value="Unassembled WGS sequence"/>
</dbReference>
<sequence>MNTTYAVACALLIVSGAVIAAGAPKSNARTEPRSGVPRYGMVVYSDLCVNPQSGEFGGQRITLQRFAEVDTVIYEYTAGGLSWPIVASDVNVDPRGKMMYFTVQPAEGEERTISGKFSPDGATLTLDGGYCGDETVPMKLAKMRDFGRKAGACRPCPASRTKPAAIPHGEEIKPEGETPVPPEPPAPLPKWEPAPPSQG</sequence>
<dbReference type="RefSeq" id="WP_206076696.1">
    <property type="nucleotide sequence ID" value="NZ_BMWW01000002.1"/>
</dbReference>
<keyword evidence="2" id="KW-0732">Signal</keyword>
<feature type="chain" id="PRO_5041702791" evidence="2">
    <location>
        <begin position="21"/>
        <end position="199"/>
    </location>
</feature>
<protein>
    <submittedName>
        <fullName evidence="3">Uncharacterized protein</fullName>
    </submittedName>
</protein>
<evidence type="ECO:0000313" key="4">
    <source>
        <dbReference type="Proteomes" id="UP000619512"/>
    </source>
</evidence>
<reference evidence="3" key="2">
    <citation type="submission" date="2022-12" db="EMBL/GenBank/DDBJ databases">
        <authorList>
            <person name="Sun Q."/>
            <person name="Kim S."/>
        </authorList>
    </citation>
    <scope>NUCLEOTIDE SEQUENCE</scope>
    <source>
        <strain evidence="3">KCTC 12344</strain>
    </source>
</reference>
<feature type="compositionally biased region" description="Pro residues" evidence="1">
    <location>
        <begin position="179"/>
        <end position="199"/>
    </location>
</feature>
<dbReference type="AlphaFoldDB" id="A0AA87Y343"/>
<dbReference type="EMBL" id="BMWW01000002">
    <property type="protein sequence ID" value="GGY81528.1"/>
    <property type="molecule type" value="Genomic_DNA"/>
</dbReference>
<evidence type="ECO:0000256" key="2">
    <source>
        <dbReference type="SAM" id="SignalP"/>
    </source>
</evidence>
<proteinExistence type="predicted"/>
<name>A0AA87Y343_9BURK</name>
<evidence type="ECO:0000313" key="3">
    <source>
        <dbReference type="EMBL" id="GGY81528.1"/>
    </source>
</evidence>
<organism evidence="3 4">
    <name type="scientific">Pseudoduganella plicata</name>
    <dbReference type="NCBI Taxonomy" id="321984"/>
    <lineage>
        <taxon>Bacteria</taxon>
        <taxon>Pseudomonadati</taxon>
        <taxon>Pseudomonadota</taxon>
        <taxon>Betaproteobacteria</taxon>
        <taxon>Burkholderiales</taxon>
        <taxon>Oxalobacteraceae</taxon>
        <taxon>Telluria group</taxon>
        <taxon>Pseudoduganella</taxon>
    </lineage>
</organism>
<evidence type="ECO:0000256" key="1">
    <source>
        <dbReference type="SAM" id="MobiDB-lite"/>
    </source>
</evidence>